<name>A0A0G4FQ22_VITBC</name>
<reference evidence="1 2" key="1">
    <citation type="submission" date="2014-11" db="EMBL/GenBank/DDBJ databases">
        <authorList>
            <person name="Zhu J."/>
            <person name="Qi W."/>
            <person name="Song R."/>
        </authorList>
    </citation>
    <scope>NUCLEOTIDE SEQUENCE [LARGE SCALE GENOMIC DNA]</scope>
</reference>
<sequence>MSDPQEAPIANTAVGKVNGEEHQQETLMKLMDRQRASRAPCIRMMMDGQKCVVNGFHFSFIHLLEGKWSGQCVRLAYSGQQEEQKAASTKIQWNEEGFWSMRETTAGEDGAAYIRHYRFLPVGHGLLSVDLEDGPRDTSLTLTESAVSVGATLIGTSPKTGLLEVSELITLTSEGMLQRTSQRFNNGRFESLWVFSERRVE</sequence>
<keyword evidence="2" id="KW-1185">Reference proteome</keyword>
<dbReference type="VEuPathDB" id="CryptoDB:Vbra_15909"/>
<dbReference type="AlphaFoldDB" id="A0A0G4FQ22"/>
<dbReference type="Proteomes" id="UP000041254">
    <property type="component" value="Unassembled WGS sequence"/>
</dbReference>
<proteinExistence type="predicted"/>
<evidence type="ECO:0000313" key="1">
    <source>
        <dbReference type="EMBL" id="CEM15928.1"/>
    </source>
</evidence>
<dbReference type="InParanoid" id="A0A0G4FQ22"/>
<gene>
    <name evidence="1" type="ORF">Vbra_15909</name>
</gene>
<dbReference type="EMBL" id="CDMY01000474">
    <property type="protein sequence ID" value="CEM15928.1"/>
    <property type="molecule type" value="Genomic_DNA"/>
</dbReference>
<evidence type="ECO:0000313" key="2">
    <source>
        <dbReference type="Proteomes" id="UP000041254"/>
    </source>
</evidence>
<accession>A0A0G4FQ22</accession>
<protein>
    <submittedName>
        <fullName evidence="1">Uncharacterized protein</fullName>
    </submittedName>
</protein>
<organism evidence="1 2">
    <name type="scientific">Vitrella brassicaformis (strain CCMP3155)</name>
    <dbReference type="NCBI Taxonomy" id="1169540"/>
    <lineage>
        <taxon>Eukaryota</taxon>
        <taxon>Sar</taxon>
        <taxon>Alveolata</taxon>
        <taxon>Colpodellida</taxon>
        <taxon>Vitrellaceae</taxon>
        <taxon>Vitrella</taxon>
    </lineage>
</organism>